<accession>A0A326UMN2</accession>
<dbReference type="InterPro" id="IPR032267">
    <property type="entry name" value="DUF4832"/>
</dbReference>
<keyword evidence="1" id="KW-0472">Membrane</keyword>
<dbReference type="Pfam" id="PF16116">
    <property type="entry name" value="DUF4832"/>
    <property type="match status" value="1"/>
</dbReference>
<organism evidence="4 5">
    <name type="scientific">Thermosporothrix hazakensis</name>
    <dbReference type="NCBI Taxonomy" id="644383"/>
    <lineage>
        <taxon>Bacteria</taxon>
        <taxon>Bacillati</taxon>
        <taxon>Chloroflexota</taxon>
        <taxon>Ktedonobacteria</taxon>
        <taxon>Ktedonobacterales</taxon>
        <taxon>Thermosporotrichaceae</taxon>
        <taxon>Thermosporothrix</taxon>
    </lineage>
</organism>
<keyword evidence="1" id="KW-1133">Transmembrane helix</keyword>
<sequence length="479" mass="54382">MKGRKHLWWLLSGLLVLLAVAIVAVNLLQWLLAPTMIVQYQASDAVIPNPERGLYHVLYGYYPGHADVGIDEEELKEVQAKEAITLVQLNYVLSDFIKQPLSEAFLQGVQHDLETVRHAGFKAILRFQYNNGEHWNEGKVDPDAPKERILEHLDQLKDALQQNSDVLAFVEAGFIGVWGEWHNSTNGLFDSIGNVNESSKAVLMKWLEVLPEDRMVLLRSFRHKQDVFGNQPLTGEQAFSGQPRARVGTHNDCFLASKDDFGTYWPDDDDSLRKQKEYLHNENLYVPQSGETCNAGEEATPYIACDNALKEFAYQHWSALNGGYEPGVLKRWQEQGCFSEIQRRLGYRFTLTQAEIPKQADKGKTLTLHISLKNDGWASPYNPRKVELLLRHTGTGVKYTFPLQEDPRRWFPGEQQQLQIKVQLPGQMEAGDYAVLLNLPDPRPTLHDLPAYSIQLANSDTWEPATGYNSLHANVHIQA</sequence>
<dbReference type="EMBL" id="QKUF01000002">
    <property type="protein sequence ID" value="PZW34463.1"/>
    <property type="molecule type" value="Genomic_DNA"/>
</dbReference>
<feature type="transmembrane region" description="Helical" evidence="1">
    <location>
        <begin position="7"/>
        <end position="32"/>
    </location>
</feature>
<gene>
    <name evidence="4" type="ORF">EI42_01300</name>
</gene>
<keyword evidence="1" id="KW-0812">Transmembrane</keyword>
<dbReference type="Pfam" id="PF16173">
    <property type="entry name" value="DUF4874"/>
    <property type="match status" value="1"/>
</dbReference>
<keyword evidence="5" id="KW-1185">Reference proteome</keyword>
<evidence type="ECO:0000259" key="2">
    <source>
        <dbReference type="Pfam" id="PF16116"/>
    </source>
</evidence>
<proteinExistence type="predicted"/>
<feature type="domain" description="DUF4832" evidence="2">
    <location>
        <begin position="246"/>
        <end position="458"/>
    </location>
</feature>
<protein>
    <submittedName>
        <fullName evidence="4">Uncharacterized protein DUF4874</fullName>
    </submittedName>
</protein>
<evidence type="ECO:0000259" key="3">
    <source>
        <dbReference type="Pfam" id="PF16173"/>
    </source>
</evidence>
<dbReference type="InterPro" id="IPR032379">
    <property type="entry name" value="DUF4874"/>
</dbReference>
<evidence type="ECO:0000256" key="1">
    <source>
        <dbReference type="SAM" id="Phobius"/>
    </source>
</evidence>
<name>A0A326UMN2_THEHA</name>
<dbReference type="AlphaFoldDB" id="A0A326UMN2"/>
<feature type="domain" description="DUF4874" evidence="3">
    <location>
        <begin position="49"/>
        <end position="222"/>
    </location>
</feature>
<evidence type="ECO:0000313" key="5">
    <source>
        <dbReference type="Proteomes" id="UP000248806"/>
    </source>
</evidence>
<reference evidence="4 5" key="1">
    <citation type="submission" date="2018-06" db="EMBL/GenBank/DDBJ databases">
        <title>Genomic Encyclopedia of Archaeal and Bacterial Type Strains, Phase II (KMG-II): from individual species to whole genera.</title>
        <authorList>
            <person name="Goeker M."/>
        </authorList>
    </citation>
    <scope>NUCLEOTIDE SEQUENCE [LARGE SCALE GENOMIC DNA]</scope>
    <source>
        <strain evidence="4 5">ATCC BAA-1881</strain>
    </source>
</reference>
<dbReference type="Proteomes" id="UP000248806">
    <property type="component" value="Unassembled WGS sequence"/>
</dbReference>
<comment type="caution">
    <text evidence="4">The sequence shown here is derived from an EMBL/GenBank/DDBJ whole genome shotgun (WGS) entry which is preliminary data.</text>
</comment>
<evidence type="ECO:0000313" key="4">
    <source>
        <dbReference type="EMBL" id="PZW34463.1"/>
    </source>
</evidence>